<gene>
    <name evidence="6" type="ORF">JCM14108_338</name>
</gene>
<dbReference type="CDD" id="cd02869">
    <property type="entry name" value="PseudoU_synth_RluA_like"/>
    <property type="match status" value="1"/>
</dbReference>
<name>X0PF72_9LACO</name>
<dbReference type="GO" id="GO:0000455">
    <property type="term" value="P:enzyme-directed rRNA pseudouridine synthesis"/>
    <property type="evidence" value="ECO:0007669"/>
    <property type="project" value="TreeGrafter"/>
</dbReference>
<dbReference type="GO" id="GO:0140098">
    <property type="term" value="F:catalytic activity, acting on RNA"/>
    <property type="evidence" value="ECO:0007669"/>
    <property type="project" value="UniProtKB-ARBA"/>
</dbReference>
<proteinExistence type="inferred from homology"/>
<dbReference type="PANTHER" id="PTHR21600:SF44">
    <property type="entry name" value="RIBOSOMAL LARGE SUBUNIT PSEUDOURIDINE SYNTHASE D"/>
    <property type="match status" value="1"/>
</dbReference>
<comment type="caution">
    <text evidence="6">The sequence shown here is derived from an EMBL/GenBank/DDBJ whole genome shotgun (WGS) entry which is preliminary data.</text>
</comment>
<dbReference type="Pfam" id="PF00849">
    <property type="entry name" value="PseudoU_synth_2"/>
    <property type="match status" value="1"/>
</dbReference>
<dbReference type="InterPro" id="IPR050188">
    <property type="entry name" value="RluA_PseudoU_synthase"/>
</dbReference>
<evidence type="ECO:0000259" key="5">
    <source>
        <dbReference type="Pfam" id="PF00849"/>
    </source>
</evidence>
<evidence type="ECO:0000256" key="2">
    <source>
        <dbReference type="ARBA" id="ARBA00010876"/>
    </source>
</evidence>
<comment type="catalytic activity">
    <reaction evidence="1">
        <text>a uridine in RNA = a pseudouridine in RNA</text>
        <dbReference type="Rhea" id="RHEA:48348"/>
        <dbReference type="Rhea" id="RHEA-COMP:12068"/>
        <dbReference type="Rhea" id="RHEA-COMP:12069"/>
        <dbReference type="ChEBI" id="CHEBI:65314"/>
        <dbReference type="ChEBI" id="CHEBI:65315"/>
    </reaction>
</comment>
<accession>X0PF72</accession>
<dbReference type="InterPro" id="IPR020103">
    <property type="entry name" value="PsdUridine_synth_cat_dom_sf"/>
</dbReference>
<protein>
    <recommendedName>
        <fullName evidence="3">RNA pseudouridylate synthase</fullName>
    </recommendedName>
    <alternativeName>
        <fullName evidence="4">RNA-uridine isomerase</fullName>
    </alternativeName>
</protein>
<organism evidence="6 7">
    <name type="scientific">Lentilactobacillus farraginis DSM 18382 = JCM 14108</name>
    <dbReference type="NCBI Taxonomy" id="1423743"/>
    <lineage>
        <taxon>Bacteria</taxon>
        <taxon>Bacillati</taxon>
        <taxon>Bacillota</taxon>
        <taxon>Bacilli</taxon>
        <taxon>Lactobacillales</taxon>
        <taxon>Lactobacillaceae</taxon>
        <taxon>Lentilactobacillus</taxon>
    </lineage>
</organism>
<evidence type="ECO:0000313" key="6">
    <source>
        <dbReference type="EMBL" id="GAF35452.1"/>
    </source>
</evidence>
<reference evidence="6" key="1">
    <citation type="journal article" date="2014" name="Genome Announc.">
        <title>Draft Genome Sequences of Two Lactobacillus Strains, L. farraginis JCM 14108T and L. composti JCM 14202T, Isolated from Compost of Distilled Shochu Residue.</title>
        <authorList>
            <person name="Yuki M."/>
            <person name="Oshima K."/>
            <person name="Suda W."/>
            <person name="Kitahara M."/>
            <person name="Kitamura K."/>
            <person name="Iida T."/>
            <person name="Hattori M."/>
            <person name="Ohkuma M."/>
        </authorList>
    </citation>
    <scope>NUCLEOTIDE SEQUENCE [LARGE SCALE GENOMIC DNA]</scope>
    <source>
        <strain evidence="6">JCM 14108</strain>
    </source>
</reference>
<dbReference type="GO" id="GO:0009982">
    <property type="term" value="F:pseudouridine synthase activity"/>
    <property type="evidence" value="ECO:0007669"/>
    <property type="project" value="InterPro"/>
</dbReference>
<evidence type="ECO:0000256" key="4">
    <source>
        <dbReference type="ARBA" id="ARBA00033164"/>
    </source>
</evidence>
<evidence type="ECO:0000313" key="7">
    <source>
        <dbReference type="Proteomes" id="UP000019488"/>
    </source>
</evidence>
<dbReference type="eggNOG" id="COG0564">
    <property type="taxonomic scope" value="Bacteria"/>
</dbReference>
<sequence length="94" mass="10867">MLERFADYTLVSCRLETGRTHQIRVHMQYIGHPLVGDPLYGPKKTIHGNGQFLHAQELGFEHPRTHELMIFSAPLPEVFEKTLRTLRVNQSLES</sequence>
<feature type="domain" description="Pseudouridine synthase RsuA/RluA-like" evidence="5">
    <location>
        <begin position="4"/>
        <end position="28"/>
    </location>
</feature>
<dbReference type="Gene3D" id="3.30.2350.10">
    <property type="entry name" value="Pseudouridine synthase"/>
    <property type="match status" value="1"/>
</dbReference>
<dbReference type="AlphaFoldDB" id="X0PF72"/>
<dbReference type="GO" id="GO:0003723">
    <property type="term" value="F:RNA binding"/>
    <property type="evidence" value="ECO:0007669"/>
    <property type="project" value="InterPro"/>
</dbReference>
<dbReference type="EMBL" id="BAKI01000002">
    <property type="protein sequence ID" value="GAF35452.1"/>
    <property type="molecule type" value="Genomic_DNA"/>
</dbReference>
<dbReference type="SUPFAM" id="SSF55120">
    <property type="entry name" value="Pseudouridine synthase"/>
    <property type="match status" value="1"/>
</dbReference>
<dbReference type="PANTHER" id="PTHR21600">
    <property type="entry name" value="MITOCHONDRIAL RNA PSEUDOURIDINE SYNTHASE"/>
    <property type="match status" value="1"/>
</dbReference>
<evidence type="ECO:0000256" key="3">
    <source>
        <dbReference type="ARBA" id="ARBA00031870"/>
    </source>
</evidence>
<dbReference type="Proteomes" id="UP000019488">
    <property type="component" value="Unassembled WGS sequence"/>
</dbReference>
<evidence type="ECO:0000256" key="1">
    <source>
        <dbReference type="ARBA" id="ARBA00000073"/>
    </source>
</evidence>
<comment type="similarity">
    <text evidence="2">Belongs to the pseudouridine synthase RluA family.</text>
</comment>
<dbReference type="InterPro" id="IPR006145">
    <property type="entry name" value="PsdUridine_synth_RsuA/RluA"/>
</dbReference>